<keyword evidence="4 7" id="KW-0812">Transmembrane</keyword>
<dbReference type="SUPFAM" id="SSF103473">
    <property type="entry name" value="MFS general substrate transporter"/>
    <property type="match status" value="1"/>
</dbReference>
<dbReference type="EMBL" id="JAAZSR010000101">
    <property type="protein sequence ID" value="NKX50539.1"/>
    <property type="molecule type" value="Genomic_DNA"/>
</dbReference>
<dbReference type="PANTHER" id="PTHR43045:SF1">
    <property type="entry name" value="SHIKIMATE TRANSPORTER"/>
    <property type="match status" value="1"/>
</dbReference>
<feature type="domain" description="Major facilitator superfamily (MFS) profile" evidence="8">
    <location>
        <begin position="1"/>
        <end position="84"/>
    </location>
</feature>
<dbReference type="Gene3D" id="1.20.1250.20">
    <property type="entry name" value="MFS general substrate transporter like domains"/>
    <property type="match status" value="1"/>
</dbReference>
<evidence type="ECO:0000256" key="6">
    <source>
        <dbReference type="ARBA" id="ARBA00023136"/>
    </source>
</evidence>
<comment type="caution">
    <text evidence="9">The sequence shown here is derived from an EMBL/GenBank/DDBJ whole genome shotgun (WGS) entry which is preliminary data.</text>
</comment>
<feature type="transmembrane region" description="Helical" evidence="7">
    <location>
        <begin position="32"/>
        <end position="53"/>
    </location>
</feature>
<feature type="transmembrane region" description="Helical" evidence="7">
    <location>
        <begin position="62"/>
        <end position="80"/>
    </location>
</feature>
<comment type="subcellular location">
    <subcellularLocation>
        <location evidence="1">Cell membrane</location>
        <topology evidence="1">Multi-pass membrane protein</topology>
    </subcellularLocation>
</comment>
<feature type="non-terminal residue" evidence="9">
    <location>
        <position position="1"/>
    </location>
</feature>
<keyword evidence="6 7" id="KW-0472">Membrane</keyword>
<sequence length="107" mass="11300">VLTIGLGLSYGPQSALYAEMFPANVRYSGVSIGYAIGAIFGGAFAPLIAELLLSRFGSTTSIAVYVAVVGLISLVAVSLVKETKGNNLRVEEAHQDYLRTHPQADNK</sequence>
<evidence type="ECO:0000256" key="5">
    <source>
        <dbReference type="ARBA" id="ARBA00022989"/>
    </source>
</evidence>
<protein>
    <submittedName>
        <fullName evidence="9">MHS family MFS transporter</fullName>
    </submittedName>
</protein>
<dbReference type="PROSITE" id="PS50850">
    <property type="entry name" value="MFS"/>
    <property type="match status" value="1"/>
</dbReference>
<evidence type="ECO:0000313" key="10">
    <source>
        <dbReference type="Proteomes" id="UP000523795"/>
    </source>
</evidence>
<organism evidence="9 10">
    <name type="scientific">Arthrobacter deserti</name>
    <dbReference type="NCBI Taxonomy" id="1742687"/>
    <lineage>
        <taxon>Bacteria</taxon>
        <taxon>Bacillati</taxon>
        <taxon>Actinomycetota</taxon>
        <taxon>Actinomycetes</taxon>
        <taxon>Micrococcales</taxon>
        <taxon>Micrococcaceae</taxon>
        <taxon>Arthrobacter</taxon>
    </lineage>
</organism>
<evidence type="ECO:0000259" key="8">
    <source>
        <dbReference type="PROSITE" id="PS50850"/>
    </source>
</evidence>
<evidence type="ECO:0000256" key="3">
    <source>
        <dbReference type="ARBA" id="ARBA00022475"/>
    </source>
</evidence>
<dbReference type="InterPro" id="IPR005828">
    <property type="entry name" value="MFS_sugar_transport-like"/>
</dbReference>
<gene>
    <name evidence="9" type="ORF">HER39_08150</name>
</gene>
<evidence type="ECO:0000256" key="7">
    <source>
        <dbReference type="SAM" id="Phobius"/>
    </source>
</evidence>
<dbReference type="Proteomes" id="UP000523795">
    <property type="component" value="Unassembled WGS sequence"/>
</dbReference>
<dbReference type="InterPro" id="IPR020846">
    <property type="entry name" value="MFS_dom"/>
</dbReference>
<reference evidence="9 10" key="1">
    <citation type="submission" date="2020-04" db="EMBL/GenBank/DDBJ databases">
        <authorList>
            <person name="Liu S."/>
        </authorList>
    </citation>
    <scope>NUCLEOTIDE SEQUENCE [LARGE SCALE GENOMIC DNA]</scope>
    <source>
        <strain evidence="9 10">CGMCC 1.15091</strain>
    </source>
</reference>
<evidence type="ECO:0000313" key="9">
    <source>
        <dbReference type="EMBL" id="NKX50539.1"/>
    </source>
</evidence>
<keyword evidence="5 7" id="KW-1133">Transmembrane helix</keyword>
<dbReference type="PANTHER" id="PTHR43045">
    <property type="entry name" value="SHIKIMATE TRANSPORTER"/>
    <property type="match status" value="1"/>
</dbReference>
<keyword evidence="10" id="KW-1185">Reference proteome</keyword>
<dbReference type="Pfam" id="PF00083">
    <property type="entry name" value="Sugar_tr"/>
    <property type="match status" value="1"/>
</dbReference>
<accession>A0ABX1JQC1</accession>
<keyword evidence="2" id="KW-0813">Transport</keyword>
<keyword evidence="3" id="KW-1003">Cell membrane</keyword>
<proteinExistence type="predicted"/>
<evidence type="ECO:0000256" key="1">
    <source>
        <dbReference type="ARBA" id="ARBA00004651"/>
    </source>
</evidence>
<evidence type="ECO:0000256" key="4">
    <source>
        <dbReference type="ARBA" id="ARBA00022692"/>
    </source>
</evidence>
<dbReference type="InterPro" id="IPR036259">
    <property type="entry name" value="MFS_trans_sf"/>
</dbReference>
<name>A0ABX1JQC1_9MICC</name>
<evidence type="ECO:0000256" key="2">
    <source>
        <dbReference type="ARBA" id="ARBA00022448"/>
    </source>
</evidence>